<organism evidence="1">
    <name type="scientific">viral metagenome</name>
    <dbReference type="NCBI Taxonomy" id="1070528"/>
    <lineage>
        <taxon>unclassified sequences</taxon>
        <taxon>metagenomes</taxon>
        <taxon>organismal metagenomes</taxon>
    </lineage>
</organism>
<evidence type="ECO:0000313" key="1">
    <source>
        <dbReference type="EMBL" id="GBH22468.1"/>
    </source>
</evidence>
<accession>A0A2V0RIE9</accession>
<name>A0A2V0RIE9_9ZZZZ</name>
<dbReference type="EMBL" id="BDQC01000087">
    <property type="protein sequence ID" value="GBH22468.1"/>
    <property type="molecule type" value="Genomic_RNA"/>
</dbReference>
<reference evidence="1" key="1">
    <citation type="submission" date="2017-04" db="EMBL/GenBank/DDBJ databases">
        <title>Unveiling RNA virosphere associated with marine microorganisms.</title>
        <authorList>
            <person name="Urayama S."/>
            <person name="Takaki Y."/>
            <person name="Nishi S."/>
            <person name="Yoshida Y."/>
            <person name="Deguchi S."/>
            <person name="Takai K."/>
            <person name="Nunoura T."/>
        </authorList>
    </citation>
    <scope>NUCLEOTIDE SEQUENCE</scope>
</reference>
<proteinExistence type="predicted"/>
<dbReference type="AlphaFoldDB" id="A0A2V0RIE9"/>
<comment type="caution">
    <text evidence="1">The sequence shown here is derived from an EMBL/GenBank/DDBJ whole genome shotgun (WGS) entry which is preliminary data.</text>
</comment>
<protein>
    <submittedName>
        <fullName evidence="1">Uncharacterized protein</fullName>
    </submittedName>
</protein>
<sequence>MRAAHKGYSKVRADFEQCDVVPTASQKLFADIEEAYNACTTAFASLYPDNAEDFKSDAPDKVTTGKRLDEIEAKLTAVQETGSTDHAILKKVHKMLIKVCGF</sequence>